<evidence type="ECO:0000256" key="5">
    <source>
        <dbReference type="ARBA" id="ARBA00022741"/>
    </source>
</evidence>
<proteinExistence type="predicted"/>
<evidence type="ECO:0000313" key="12">
    <source>
        <dbReference type="EMBL" id="EJF46559.1"/>
    </source>
</evidence>
<accession>J0NHI7</accession>
<feature type="transmembrane region" description="Helical" evidence="10">
    <location>
        <begin position="148"/>
        <end position="172"/>
    </location>
</feature>
<evidence type="ECO:0000256" key="4">
    <source>
        <dbReference type="ARBA" id="ARBA00022679"/>
    </source>
</evidence>
<protein>
    <recommendedName>
        <fullName evidence="2">histidine kinase</fullName>
        <ecNumber evidence="2">2.7.13.3</ecNumber>
    </recommendedName>
</protein>
<dbReference type="PANTHER" id="PTHR24421:SF10">
    <property type="entry name" value="NITRATE_NITRITE SENSOR PROTEIN NARQ"/>
    <property type="match status" value="1"/>
</dbReference>
<dbReference type="AlphaFoldDB" id="J0NHI7"/>
<comment type="catalytic activity">
    <reaction evidence="1">
        <text>ATP + protein L-histidine = ADP + protein N-phospho-L-histidine.</text>
        <dbReference type="EC" id="2.7.13.3"/>
    </reaction>
</comment>
<dbReference type="eggNOG" id="COG4585">
    <property type="taxonomic scope" value="Bacteria"/>
</dbReference>
<keyword evidence="3" id="KW-0597">Phosphoprotein</keyword>
<comment type="caution">
    <text evidence="12">The sequence shown here is derived from an EMBL/GenBank/DDBJ whole genome shotgun (WGS) entry which is preliminary data.</text>
</comment>
<dbReference type="InterPro" id="IPR011712">
    <property type="entry name" value="Sig_transdc_His_kin_sub3_dim/P"/>
</dbReference>
<evidence type="ECO:0000256" key="1">
    <source>
        <dbReference type="ARBA" id="ARBA00000085"/>
    </source>
</evidence>
<evidence type="ECO:0000256" key="3">
    <source>
        <dbReference type="ARBA" id="ARBA00022553"/>
    </source>
</evidence>
<dbReference type="GO" id="GO:0000155">
    <property type="term" value="F:phosphorelay sensor kinase activity"/>
    <property type="evidence" value="ECO:0007669"/>
    <property type="project" value="InterPro"/>
</dbReference>
<organism evidence="12 13">
    <name type="scientific">Actinomyces massiliensis F0489</name>
    <dbReference type="NCBI Taxonomy" id="1125718"/>
    <lineage>
        <taxon>Bacteria</taxon>
        <taxon>Bacillati</taxon>
        <taxon>Actinomycetota</taxon>
        <taxon>Actinomycetes</taxon>
        <taxon>Actinomycetales</taxon>
        <taxon>Actinomycetaceae</taxon>
        <taxon>Actinomyces</taxon>
    </lineage>
</organism>
<evidence type="ECO:0000256" key="9">
    <source>
        <dbReference type="SAM" id="MobiDB-lite"/>
    </source>
</evidence>
<evidence type="ECO:0000256" key="6">
    <source>
        <dbReference type="ARBA" id="ARBA00022777"/>
    </source>
</evidence>
<sequence length="451" mass="46804">MTVEHVPLAPEPAAPALGTSPANASASPPSTVAPTRPSAAPSARSLILTAAHLAVLGLAGTIPVVLLIALFSLAAATISLFGIGLLFFILLVHLMIGLARLETARVQDLYGLPRTPVSLASRPTGSHPGPYLRWLWRQGTSLAVCRPLASFVVGWLMGLVLLWCVYAGAGLLGSALRLLVGGQIGLVPLQLVFSILIVLGALGVTRAHAALAPSLVSLPSRRELAQAVRATREQRASAVRSADLERTRIERDLHDGVQPRLVSVGMTLGLARHKIDSDPDGARALIAEAHSSTKTALTELRQVSRGIHASVLADRGLDAALSSLAARNPLPVELDMRLDDAVGPGGESAAPSPRYREAETAAYYLIAEALTNAAKHARATGCRVQGRIREAGTPQASLWIRVEDDGVGGARIMPGGGLDGIAQRVHGAGGTYALASPDGGPTSLEVSLPCA</sequence>
<keyword evidence="5" id="KW-0547">Nucleotide-binding</keyword>
<dbReference type="Gene3D" id="1.20.5.1930">
    <property type="match status" value="1"/>
</dbReference>
<feature type="transmembrane region" description="Helical" evidence="10">
    <location>
        <begin position="78"/>
        <end position="99"/>
    </location>
</feature>
<reference evidence="12 13" key="1">
    <citation type="submission" date="2012-05" db="EMBL/GenBank/DDBJ databases">
        <authorList>
            <person name="Harkins D.M."/>
            <person name="Madupu R."/>
            <person name="Durkin A.S."/>
            <person name="Torralba M."/>
            <person name="Methe B."/>
            <person name="Sutton G.G."/>
            <person name="Nelson K.E."/>
        </authorList>
    </citation>
    <scope>NUCLEOTIDE SEQUENCE [LARGE SCALE GENOMIC DNA]</scope>
    <source>
        <strain evidence="12 13">F0489</strain>
    </source>
</reference>
<evidence type="ECO:0000313" key="13">
    <source>
        <dbReference type="Proteomes" id="UP000002941"/>
    </source>
</evidence>
<gene>
    <name evidence="12" type="ORF">HMPREF1318_2125</name>
</gene>
<dbReference type="EC" id="2.7.13.3" evidence="2"/>
<feature type="domain" description="Signal transduction histidine kinase subgroup 3 dimerisation and phosphoacceptor" evidence="11">
    <location>
        <begin position="245"/>
        <end position="310"/>
    </location>
</feature>
<keyword evidence="10" id="KW-0472">Membrane</keyword>
<keyword evidence="10" id="KW-1133">Transmembrane helix</keyword>
<dbReference type="SUPFAM" id="SSF55874">
    <property type="entry name" value="ATPase domain of HSP90 chaperone/DNA topoisomerase II/histidine kinase"/>
    <property type="match status" value="1"/>
</dbReference>
<dbReference type="Gene3D" id="3.30.565.10">
    <property type="entry name" value="Histidine kinase-like ATPase, C-terminal domain"/>
    <property type="match status" value="1"/>
</dbReference>
<dbReference type="GO" id="GO:0005524">
    <property type="term" value="F:ATP binding"/>
    <property type="evidence" value="ECO:0007669"/>
    <property type="project" value="UniProtKB-KW"/>
</dbReference>
<keyword evidence="6 12" id="KW-0418">Kinase</keyword>
<feature type="transmembrane region" description="Helical" evidence="10">
    <location>
        <begin position="184"/>
        <end position="204"/>
    </location>
</feature>
<dbReference type="EMBL" id="AKFT01000056">
    <property type="protein sequence ID" value="EJF46559.1"/>
    <property type="molecule type" value="Genomic_DNA"/>
</dbReference>
<keyword evidence="4" id="KW-0808">Transferase</keyword>
<feature type="transmembrane region" description="Helical" evidence="10">
    <location>
        <begin position="46"/>
        <end position="72"/>
    </location>
</feature>
<dbReference type="GO" id="GO:0016020">
    <property type="term" value="C:membrane"/>
    <property type="evidence" value="ECO:0007669"/>
    <property type="project" value="InterPro"/>
</dbReference>
<dbReference type="PATRIC" id="fig|1125718.3.peg.817"/>
<evidence type="ECO:0000259" key="11">
    <source>
        <dbReference type="Pfam" id="PF07730"/>
    </source>
</evidence>
<feature type="compositionally biased region" description="Low complexity" evidence="9">
    <location>
        <begin position="14"/>
        <end position="37"/>
    </location>
</feature>
<dbReference type="GO" id="GO:0046983">
    <property type="term" value="F:protein dimerization activity"/>
    <property type="evidence" value="ECO:0007669"/>
    <property type="project" value="InterPro"/>
</dbReference>
<dbReference type="InterPro" id="IPR036890">
    <property type="entry name" value="HATPase_C_sf"/>
</dbReference>
<dbReference type="Proteomes" id="UP000002941">
    <property type="component" value="Unassembled WGS sequence"/>
</dbReference>
<feature type="region of interest" description="Disordered" evidence="9">
    <location>
        <begin position="1"/>
        <end position="37"/>
    </location>
</feature>
<dbReference type="CDD" id="cd16917">
    <property type="entry name" value="HATPase_UhpB-NarQ-NarX-like"/>
    <property type="match status" value="1"/>
</dbReference>
<dbReference type="Pfam" id="PF07730">
    <property type="entry name" value="HisKA_3"/>
    <property type="match status" value="1"/>
</dbReference>
<dbReference type="PANTHER" id="PTHR24421">
    <property type="entry name" value="NITRATE/NITRITE SENSOR PROTEIN NARX-RELATED"/>
    <property type="match status" value="1"/>
</dbReference>
<keyword evidence="13" id="KW-1185">Reference proteome</keyword>
<dbReference type="RefSeq" id="WP_008730500.1">
    <property type="nucleotide sequence ID" value="NZ_AKFT01000056.1"/>
</dbReference>
<keyword evidence="7" id="KW-0067">ATP-binding</keyword>
<evidence type="ECO:0000256" key="8">
    <source>
        <dbReference type="ARBA" id="ARBA00023012"/>
    </source>
</evidence>
<evidence type="ECO:0000256" key="10">
    <source>
        <dbReference type="SAM" id="Phobius"/>
    </source>
</evidence>
<dbReference type="OrthoDB" id="4198152at2"/>
<evidence type="ECO:0000256" key="7">
    <source>
        <dbReference type="ARBA" id="ARBA00022840"/>
    </source>
</evidence>
<keyword evidence="10" id="KW-0812">Transmembrane</keyword>
<evidence type="ECO:0000256" key="2">
    <source>
        <dbReference type="ARBA" id="ARBA00012438"/>
    </source>
</evidence>
<dbReference type="InterPro" id="IPR050482">
    <property type="entry name" value="Sensor_HK_TwoCompSys"/>
</dbReference>
<name>J0NHI7_9ACTO</name>
<keyword evidence="8" id="KW-0902">Two-component regulatory system</keyword>